<evidence type="ECO:0000313" key="9">
    <source>
        <dbReference type="EMBL" id="MCU6796000.1"/>
    </source>
</evidence>
<evidence type="ECO:0000256" key="1">
    <source>
        <dbReference type="ARBA" id="ARBA00004651"/>
    </source>
</evidence>
<keyword evidence="5 9" id="KW-0418">Kinase</keyword>
<keyword evidence="3" id="KW-0597">Phosphoprotein</keyword>
<keyword evidence="10" id="KW-1185">Reference proteome</keyword>
<keyword evidence="7" id="KW-0812">Transmembrane</keyword>
<comment type="caution">
    <text evidence="9">The sequence shown here is derived from an EMBL/GenBank/DDBJ whole genome shotgun (WGS) entry which is preliminary data.</text>
</comment>
<dbReference type="Proteomes" id="UP001652445">
    <property type="component" value="Unassembled WGS sequence"/>
</dbReference>
<evidence type="ECO:0000259" key="8">
    <source>
        <dbReference type="PROSITE" id="PS50885"/>
    </source>
</evidence>
<evidence type="ECO:0000256" key="6">
    <source>
        <dbReference type="ARBA" id="ARBA00023136"/>
    </source>
</evidence>
<keyword evidence="6 7" id="KW-0472">Membrane</keyword>
<dbReference type="Pfam" id="PF06580">
    <property type="entry name" value="His_kinase"/>
    <property type="match status" value="1"/>
</dbReference>
<dbReference type="InterPro" id="IPR036890">
    <property type="entry name" value="HATPase_C_sf"/>
</dbReference>
<dbReference type="PANTHER" id="PTHR34220:SF7">
    <property type="entry name" value="SENSOR HISTIDINE KINASE YPDA"/>
    <property type="match status" value="1"/>
</dbReference>
<dbReference type="GO" id="GO:0016301">
    <property type="term" value="F:kinase activity"/>
    <property type="evidence" value="ECO:0007669"/>
    <property type="project" value="UniProtKB-KW"/>
</dbReference>
<dbReference type="Gene3D" id="1.10.8.500">
    <property type="entry name" value="HAMP domain in histidine kinase"/>
    <property type="match status" value="1"/>
</dbReference>
<dbReference type="Gene3D" id="3.30.565.10">
    <property type="entry name" value="Histidine kinase-like ATPase, C-terminal domain"/>
    <property type="match status" value="1"/>
</dbReference>
<gene>
    <name evidence="9" type="ORF">OB236_28155</name>
</gene>
<evidence type="ECO:0000256" key="2">
    <source>
        <dbReference type="ARBA" id="ARBA00022475"/>
    </source>
</evidence>
<evidence type="ECO:0000256" key="3">
    <source>
        <dbReference type="ARBA" id="ARBA00022553"/>
    </source>
</evidence>
<feature type="transmembrane region" description="Helical" evidence="7">
    <location>
        <begin position="20"/>
        <end position="40"/>
    </location>
</feature>
<name>A0ABT2UMX5_9BACL</name>
<dbReference type="InterPro" id="IPR003660">
    <property type="entry name" value="HAMP_dom"/>
</dbReference>
<dbReference type="SMART" id="SM00304">
    <property type="entry name" value="HAMP"/>
    <property type="match status" value="1"/>
</dbReference>
<dbReference type="Pfam" id="PF02518">
    <property type="entry name" value="HATPase_c"/>
    <property type="match status" value="1"/>
</dbReference>
<dbReference type="Gene3D" id="3.30.450.20">
    <property type="entry name" value="PAS domain"/>
    <property type="match status" value="1"/>
</dbReference>
<dbReference type="SUPFAM" id="SSF55874">
    <property type="entry name" value="ATPase domain of HSP90 chaperone/DNA topoisomerase II/histidine kinase"/>
    <property type="match status" value="1"/>
</dbReference>
<keyword evidence="7" id="KW-1133">Transmembrane helix</keyword>
<sequence>MANERSVPTAMINLNLYAKISLLLLSVVTIPTILLGYLSFSNSSEQIRNVTNAFLLDNLQHNAQRVDTLMTRIEQRSEKVLESDKVKALLREPAPDSLLNEFDFIRLMNPVLDELKGEYELNIYPKQPAKYPNYAGGITGEEPWFKQALQMEGRGYWHVYSVNGERTTDLLYVRAIRDFPQLQPLGVLTIRVPSFLLANQLIIPERLEQLSFYMVNEAGRIVATRSNQKEGADLAITPSTVKMNTSVLQTRIQGSDYYEAAKTLGTAGWSITALIPVSELMGPIENIKQFTWILVVSGISVMSILLLIIVRKITIPIKSLVRHMRRILLGELVYFDSYRKRTDEIGQLIRGYNSMITGMIELIGKTKQFEEEKRRLEIRTLIHQMNPHFLYNTMDTIKWKAEKAQEPAIVNMVTALSNLLRFSINNGEELTTVEREIQHVRNYLSIELQRNHDAFAVFFQVQPNILHFPFMKLTVQPLVENAIKHAVKKMKEGTGKIIVSVYQSGDRLICCVEDNGAGSEQDLSAHFALIEQSGGNQESGVGLYNADRRLKLRFGADEGYGIYMENRVGGGCKVTLVHPVIGHEEQENQHELYKAR</sequence>
<reference evidence="9 10" key="1">
    <citation type="submission" date="2022-09" db="EMBL/GenBank/DDBJ databases">
        <authorList>
            <person name="Han X.L."/>
            <person name="Wang Q."/>
            <person name="Lu T."/>
        </authorList>
    </citation>
    <scope>NUCLEOTIDE SEQUENCE [LARGE SCALE GENOMIC DNA]</scope>
    <source>
        <strain evidence="9 10">WQ 127069</strain>
    </source>
</reference>
<keyword evidence="4" id="KW-0808">Transferase</keyword>
<organism evidence="9 10">
    <name type="scientific">Paenibacillus baimaensis</name>
    <dbReference type="NCBI Taxonomy" id="2982185"/>
    <lineage>
        <taxon>Bacteria</taxon>
        <taxon>Bacillati</taxon>
        <taxon>Bacillota</taxon>
        <taxon>Bacilli</taxon>
        <taxon>Bacillales</taxon>
        <taxon>Paenibacillaceae</taxon>
        <taxon>Paenibacillus</taxon>
    </lineage>
</organism>
<keyword evidence="2" id="KW-1003">Cell membrane</keyword>
<dbReference type="EMBL" id="JAOQIO010000095">
    <property type="protein sequence ID" value="MCU6796000.1"/>
    <property type="molecule type" value="Genomic_DNA"/>
</dbReference>
<protein>
    <submittedName>
        <fullName evidence="9">Sensor histidine kinase</fullName>
    </submittedName>
</protein>
<dbReference type="InterPro" id="IPR010559">
    <property type="entry name" value="Sig_transdc_His_kin_internal"/>
</dbReference>
<dbReference type="RefSeq" id="WP_262686854.1">
    <property type="nucleotide sequence ID" value="NZ_JAOQIO010000095.1"/>
</dbReference>
<feature type="domain" description="HAMP" evidence="8">
    <location>
        <begin position="311"/>
        <end position="364"/>
    </location>
</feature>
<dbReference type="SUPFAM" id="SSF158472">
    <property type="entry name" value="HAMP domain-like"/>
    <property type="match status" value="1"/>
</dbReference>
<comment type="subcellular location">
    <subcellularLocation>
        <location evidence="1">Cell membrane</location>
        <topology evidence="1">Multi-pass membrane protein</topology>
    </subcellularLocation>
</comment>
<dbReference type="PANTHER" id="PTHR34220">
    <property type="entry name" value="SENSOR HISTIDINE KINASE YPDA"/>
    <property type="match status" value="1"/>
</dbReference>
<evidence type="ECO:0000313" key="10">
    <source>
        <dbReference type="Proteomes" id="UP001652445"/>
    </source>
</evidence>
<dbReference type="PROSITE" id="PS50885">
    <property type="entry name" value="HAMP"/>
    <property type="match status" value="1"/>
</dbReference>
<evidence type="ECO:0000256" key="7">
    <source>
        <dbReference type="SAM" id="Phobius"/>
    </source>
</evidence>
<dbReference type="CDD" id="cd06225">
    <property type="entry name" value="HAMP"/>
    <property type="match status" value="1"/>
</dbReference>
<dbReference type="Pfam" id="PF00672">
    <property type="entry name" value="HAMP"/>
    <property type="match status" value="1"/>
</dbReference>
<dbReference type="InterPro" id="IPR050640">
    <property type="entry name" value="Bact_2-comp_sensor_kinase"/>
</dbReference>
<evidence type="ECO:0000256" key="5">
    <source>
        <dbReference type="ARBA" id="ARBA00022777"/>
    </source>
</evidence>
<accession>A0ABT2UMX5</accession>
<feature type="transmembrane region" description="Helical" evidence="7">
    <location>
        <begin position="290"/>
        <end position="310"/>
    </location>
</feature>
<evidence type="ECO:0000256" key="4">
    <source>
        <dbReference type="ARBA" id="ARBA00022679"/>
    </source>
</evidence>
<proteinExistence type="predicted"/>
<dbReference type="InterPro" id="IPR003594">
    <property type="entry name" value="HATPase_dom"/>
</dbReference>